<sequence>MMTLMYDELSMKGFSDAVKEDPIVFLPVGATEEHGIHLPLGSDTIQAREICNLVAQRVNGIVLPPISYGVSTSLRDFPGTISISYDALHHFVRDILKELVRNEIRKIVIISGHGSQVHMAALRSACEEISEMSEIRVILLCDYEIAYRLRGKQGIPSDDGHGGVIETSRVLAFAPSLVSDDRPKGVDSTPDFFVARHKKGYLTEGIIGDSSRASSSLGIQINQYVVDELVKAIKSVM</sequence>
<comment type="caution">
    <text evidence="6">The sequence shown here is derived from an EMBL/GenBank/DDBJ whole genome shotgun (WGS) entry which is preliminary data.</text>
</comment>
<protein>
    <submittedName>
        <fullName evidence="6">Creatininase family protein</fullName>
    </submittedName>
</protein>
<dbReference type="PANTHER" id="PTHR35005">
    <property type="entry name" value="3-DEHYDRO-SCYLLO-INOSOSE HYDROLASE"/>
    <property type="match status" value="1"/>
</dbReference>
<evidence type="ECO:0000256" key="1">
    <source>
        <dbReference type="ARBA" id="ARBA00001947"/>
    </source>
</evidence>
<evidence type="ECO:0000313" key="5">
    <source>
        <dbReference type="EMBL" id="MBX8632097.1"/>
    </source>
</evidence>
<dbReference type="EMBL" id="JAGVSJ010000014">
    <property type="protein sequence ID" value="MBX8632097.1"/>
    <property type="molecule type" value="Genomic_DNA"/>
</dbReference>
<accession>A0A8J7YPE2</accession>
<reference evidence="6" key="1">
    <citation type="submission" date="2021-05" db="EMBL/GenBank/DDBJ databases">
        <title>Genomic insights into ecological role and evolution of a novel Thermoplasmata order Candidatus Sysuiplasmatales.</title>
        <authorList>
            <person name="Yuan Y."/>
        </authorList>
    </citation>
    <scope>NUCLEOTIDE SEQUENCE</scope>
    <source>
        <strain evidence="6">TUT19-bin139</strain>
        <strain evidence="5">YP2-bin.285</strain>
    </source>
</reference>
<keyword evidence="3" id="KW-0378">Hydrolase</keyword>
<dbReference type="InterPro" id="IPR024087">
    <property type="entry name" value="Creatininase-like_sf"/>
</dbReference>
<dbReference type="PANTHER" id="PTHR35005:SF1">
    <property type="entry name" value="2-AMINO-5-FORMYLAMINO-6-RIBOSYLAMINOPYRIMIDIN-4(3H)-ONE 5'-MONOPHOSPHATE DEFORMYLASE"/>
    <property type="match status" value="1"/>
</dbReference>
<proteinExistence type="predicted"/>
<dbReference type="AlphaFoldDB" id="A0A8J7YPE2"/>
<dbReference type="Gene3D" id="3.40.50.10310">
    <property type="entry name" value="Creatininase"/>
    <property type="match status" value="1"/>
</dbReference>
<gene>
    <name evidence="5" type="ORF">J9259_06235</name>
    <name evidence="6" type="ORF">KIY12_07040</name>
</gene>
<dbReference type="GO" id="GO:0009231">
    <property type="term" value="P:riboflavin biosynthetic process"/>
    <property type="evidence" value="ECO:0007669"/>
    <property type="project" value="TreeGrafter"/>
</dbReference>
<organism evidence="6 7">
    <name type="scientific">Candidatus Sysuiplasma superficiale</name>
    <dbReference type="NCBI Taxonomy" id="2823368"/>
    <lineage>
        <taxon>Archaea</taxon>
        <taxon>Methanobacteriati</taxon>
        <taxon>Thermoplasmatota</taxon>
        <taxon>Thermoplasmata</taxon>
        <taxon>Candidatus Sysuiplasmatales</taxon>
        <taxon>Candidatus Sysuiplasmataceae</taxon>
        <taxon>Candidatus Sysuiplasma</taxon>
    </lineage>
</organism>
<evidence type="ECO:0000256" key="3">
    <source>
        <dbReference type="ARBA" id="ARBA00022801"/>
    </source>
</evidence>
<dbReference type="Proteomes" id="UP000750197">
    <property type="component" value="Unassembled WGS sequence"/>
</dbReference>
<comment type="cofactor">
    <cofactor evidence="1">
        <name>Zn(2+)</name>
        <dbReference type="ChEBI" id="CHEBI:29105"/>
    </cofactor>
</comment>
<evidence type="ECO:0000313" key="7">
    <source>
        <dbReference type="Proteomes" id="UP000750197"/>
    </source>
</evidence>
<dbReference type="GO" id="GO:0016811">
    <property type="term" value="F:hydrolase activity, acting on carbon-nitrogen (but not peptide) bonds, in linear amides"/>
    <property type="evidence" value="ECO:0007669"/>
    <property type="project" value="TreeGrafter"/>
</dbReference>
<evidence type="ECO:0000313" key="6">
    <source>
        <dbReference type="EMBL" id="MBX8644458.1"/>
    </source>
</evidence>
<dbReference type="GO" id="GO:0046872">
    <property type="term" value="F:metal ion binding"/>
    <property type="evidence" value="ECO:0007669"/>
    <property type="project" value="UniProtKB-KW"/>
</dbReference>
<evidence type="ECO:0000256" key="4">
    <source>
        <dbReference type="ARBA" id="ARBA00022833"/>
    </source>
</evidence>
<dbReference type="Pfam" id="PF02633">
    <property type="entry name" value="Creatininase"/>
    <property type="match status" value="1"/>
</dbReference>
<keyword evidence="4" id="KW-0862">Zinc</keyword>
<dbReference type="InterPro" id="IPR003785">
    <property type="entry name" value="Creatininase/forma_Hydrolase"/>
</dbReference>
<dbReference type="SUPFAM" id="SSF102215">
    <property type="entry name" value="Creatininase"/>
    <property type="match status" value="1"/>
</dbReference>
<name>A0A8J7YPE2_9ARCH</name>
<keyword evidence="2" id="KW-0479">Metal-binding</keyword>
<dbReference type="EMBL" id="JAHEAC010000064">
    <property type="protein sequence ID" value="MBX8644458.1"/>
    <property type="molecule type" value="Genomic_DNA"/>
</dbReference>
<dbReference type="Proteomes" id="UP000716004">
    <property type="component" value="Unassembled WGS sequence"/>
</dbReference>
<evidence type="ECO:0000256" key="2">
    <source>
        <dbReference type="ARBA" id="ARBA00022723"/>
    </source>
</evidence>